<dbReference type="EMBL" id="REGN01007458">
    <property type="protein sequence ID" value="RNA06214.1"/>
    <property type="molecule type" value="Genomic_DNA"/>
</dbReference>
<keyword evidence="2" id="KW-1185">Reference proteome</keyword>
<dbReference type="AlphaFoldDB" id="A0A3M7Q4S3"/>
<sequence>FFNFSYSPNRFHLRTGSPNRFHLRTGSPNRFHLRTGSPNRFHLRTGSTNRFHFGTGFPPLVETLQYVNSQVLTQDSKKEIEVKC</sequence>
<evidence type="ECO:0000313" key="2">
    <source>
        <dbReference type="Proteomes" id="UP000276133"/>
    </source>
</evidence>
<dbReference type="Proteomes" id="UP000276133">
    <property type="component" value="Unassembled WGS sequence"/>
</dbReference>
<protein>
    <submittedName>
        <fullName evidence="1">GATA zinc finger domain-containing 14-like</fullName>
    </submittedName>
</protein>
<organism evidence="1 2">
    <name type="scientific">Brachionus plicatilis</name>
    <name type="common">Marine rotifer</name>
    <name type="synonym">Brachionus muelleri</name>
    <dbReference type="NCBI Taxonomy" id="10195"/>
    <lineage>
        <taxon>Eukaryota</taxon>
        <taxon>Metazoa</taxon>
        <taxon>Spiralia</taxon>
        <taxon>Gnathifera</taxon>
        <taxon>Rotifera</taxon>
        <taxon>Eurotatoria</taxon>
        <taxon>Monogononta</taxon>
        <taxon>Pseudotrocha</taxon>
        <taxon>Ploima</taxon>
        <taxon>Brachionidae</taxon>
        <taxon>Brachionus</taxon>
    </lineage>
</organism>
<reference evidence="1 2" key="1">
    <citation type="journal article" date="2018" name="Sci. Rep.">
        <title>Genomic signatures of local adaptation to the degree of environmental predictability in rotifers.</title>
        <authorList>
            <person name="Franch-Gras L."/>
            <person name="Hahn C."/>
            <person name="Garcia-Roger E.M."/>
            <person name="Carmona M.J."/>
            <person name="Serra M."/>
            <person name="Gomez A."/>
        </authorList>
    </citation>
    <scope>NUCLEOTIDE SEQUENCE [LARGE SCALE GENOMIC DNA]</scope>
    <source>
        <strain evidence="1">HYR1</strain>
    </source>
</reference>
<accession>A0A3M7Q4S3</accession>
<proteinExistence type="predicted"/>
<name>A0A3M7Q4S3_BRAPC</name>
<comment type="caution">
    <text evidence="1">The sequence shown here is derived from an EMBL/GenBank/DDBJ whole genome shotgun (WGS) entry which is preliminary data.</text>
</comment>
<gene>
    <name evidence="1" type="ORF">BpHYR1_028524</name>
</gene>
<evidence type="ECO:0000313" key="1">
    <source>
        <dbReference type="EMBL" id="RNA06214.1"/>
    </source>
</evidence>
<feature type="non-terminal residue" evidence="1">
    <location>
        <position position="1"/>
    </location>
</feature>